<dbReference type="SMART" id="SM00327">
    <property type="entry name" value="VWA"/>
    <property type="match status" value="1"/>
</dbReference>
<keyword evidence="4" id="KW-0472">Membrane</keyword>
<dbReference type="CDD" id="cd00198">
    <property type="entry name" value="vWFA"/>
    <property type="match status" value="1"/>
</dbReference>
<dbReference type="Gene3D" id="2.60.40.1140">
    <property type="entry name" value="Collagen-binding surface protein Cna, B-type domain"/>
    <property type="match status" value="1"/>
</dbReference>
<reference evidence="6 7" key="1">
    <citation type="submission" date="2019-06" db="EMBL/GenBank/DDBJ databases">
        <title>Genome analyses of bacteria isolated from kimchi.</title>
        <authorList>
            <person name="Lee S."/>
            <person name="Ahn S."/>
            <person name="Roh S."/>
        </authorList>
    </citation>
    <scope>NUCLEOTIDE SEQUENCE [LARGE SCALE GENOMIC DNA]</scope>
    <source>
        <strain evidence="6 7">CBA3625</strain>
    </source>
</reference>
<dbReference type="InterPro" id="IPR002035">
    <property type="entry name" value="VWF_A"/>
</dbReference>
<keyword evidence="2" id="KW-0964">Secreted</keyword>
<dbReference type="Gene3D" id="2.60.40.2110">
    <property type="match status" value="1"/>
</dbReference>
<dbReference type="InterPro" id="IPR008454">
    <property type="entry name" value="Collagen-bd_Cna-like_B-typ_dom"/>
</dbReference>
<evidence type="ECO:0000256" key="3">
    <source>
        <dbReference type="ARBA" id="ARBA00022729"/>
    </source>
</evidence>
<dbReference type="InterPro" id="IPR013783">
    <property type="entry name" value="Ig-like_fold"/>
</dbReference>
<dbReference type="Pfam" id="PF05738">
    <property type="entry name" value="Cna_B"/>
    <property type="match status" value="1"/>
</dbReference>
<dbReference type="SUPFAM" id="SSF53300">
    <property type="entry name" value="vWA-like"/>
    <property type="match status" value="1"/>
</dbReference>
<evidence type="ECO:0000256" key="2">
    <source>
        <dbReference type="ARBA" id="ARBA00022525"/>
    </source>
</evidence>
<dbReference type="InterPro" id="IPR041033">
    <property type="entry name" value="SpaA_PFL_dom_1"/>
</dbReference>
<dbReference type="Pfam" id="PF00092">
    <property type="entry name" value="VWA"/>
    <property type="match status" value="1"/>
</dbReference>
<feature type="domain" description="VWFA" evidence="5">
    <location>
        <begin position="173"/>
        <end position="317"/>
    </location>
</feature>
<dbReference type="SUPFAM" id="SSF49478">
    <property type="entry name" value="Cna protein B-type domain"/>
    <property type="match status" value="1"/>
</dbReference>
<protein>
    <submittedName>
        <fullName evidence="6">VWA domain-containing protein</fullName>
    </submittedName>
</protein>
<dbReference type="CDD" id="cd00222">
    <property type="entry name" value="CollagenBindB"/>
    <property type="match status" value="1"/>
</dbReference>
<keyword evidence="4" id="KW-0812">Transmembrane</keyword>
<dbReference type="Gene3D" id="3.40.50.410">
    <property type="entry name" value="von Willebrand factor, type A domain"/>
    <property type="match status" value="1"/>
</dbReference>
<dbReference type="PANTHER" id="PTHR36108:SF13">
    <property type="entry name" value="COLOSSIN-B-RELATED"/>
    <property type="match status" value="1"/>
</dbReference>
<feature type="transmembrane region" description="Helical" evidence="4">
    <location>
        <begin position="52"/>
        <end position="73"/>
    </location>
</feature>
<dbReference type="Pfam" id="PF17802">
    <property type="entry name" value="SpaA"/>
    <property type="match status" value="2"/>
</dbReference>
<evidence type="ECO:0000313" key="6">
    <source>
        <dbReference type="EMBL" id="QEA44187.1"/>
    </source>
</evidence>
<dbReference type="PROSITE" id="PS50234">
    <property type="entry name" value="VWFA"/>
    <property type="match status" value="1"/>
</dbReference>
<dbReference type="Pfam" id="PF21426">
    <property type="entry name" value="GBS104-like_Ig"/>
    <property type="match status" value="1"/>
</dbReference>
<evidence type="ECO:0000256" key="1">
    <source>
        <dbReference type="ARBA" id="ARBA00007257"/>
    </source>
</evidence>
<accession>A0AAP9ECA1</accession>
<keyword evidence="3" id="KW-0732">Signal</keyword>
<keyword evidence="4" id="KW-1133">Transmembrane helix</keyword>
<evidence type="ECO:0000256" key="4">
    <source>
        <dbReference type="SAM" id="Phobius"/>
    </source>
</evidence>
<dbReference type="InterPro" id="IPR049319">
    <property type="entry name" value="GBS104-like_Ig"/>
</dbReference>
<dbReference type="InterPro" id="IPR036465">
    <property type="entry name" value="vWFA_dom_sf"/>
</dbReference>
<evidence type="ECO:0000259" key="5">
    <source>
        <dbReference type="PROSITE" id="PS50234"/>
    </source>
</evidence>
<comment type="similarity">
    <text evidence="1">Belongs to the serine-aspartate repeat-containing protein (SDr) family.</text>
</comment>
<dbReference type="EMBL" id="CP042387">
    <property type="protein sequence ID" value="QEA44187.1"/>
    <property type="molecule type" value="Genomic_DNA"/>
</dbReference>
<dbReference type="PANTHER" id="PTHR36108">
    <property type="entry name" value="COLOSSIN-B-RELATED"/>
    <property type="match status" value="1"/>
</dbReference>
<keyword evidence="7" id="KW-1185">Reference proteome</keyword>
<dbReference type="Proteomes" id="UP000321298">
    <property type="component" value="Chromosome"/>
</dbReference>
<dbReference type="AlphaFoldDB" id="A0AAP9ECA1"/>
<proteinExistence type="inferred from homology"/>
<dbReference type="Gene3D" id="2.60.40.10">
    <property type="entry name" value="Immunoglobulins"/>
    <property type="match status" value="2"/>
</dbReference>
<organism evidence="6 7">
    <name type="scientific">Leuconostoc lactis</name>
    <dbReference type="NCBI Taxonomy" id="1246"/>
    <lineage>
        <taxon>Bacteria</taxon>
        <taxon>Bacillati</taxon>
        <taxon>Bacillota</taxon>
        <taxon>Bacilli</taxon>
        <taxon>Lactobacillales</taxon>
        <taxon>Lactobacillaceae</taxon>
        <taxon>Leuconostoc</taxon>
    </lineage>
</organism>
<name>A0AAP9ECA1_LEULA</name>
<sequence>MVGLHLSSCATRKTGLTLKYQAQLLLRREKGTIAIIKARRAKKCRNHRGWRLWLSVLSLCLLTIGQTVTAAGITPTYQTTPTGTLPTHAWSIPGQADVINPQGGHEREGWDNVTQWDGAPTNTHNAYLKFGGHDVNNPAYQIRQYACQTATPGLFDVFLNVKGNRQVTIKPIDIVLVTDMSGSMNSVFNGGIKREYAVRDGIKKFMQTINDEGYGDFVNVGLVSYASKESEQRPGISTENIDRVSNTTHVTNINRILRNPPVGGTFTQNGLREAQNMLASDASDHKKIMVLLTDGLPTQSYKVTQAKVVDGHVIGTGFSQAWDYPGYTSQFVESHYPDWIERPAPYQVDGQMIPDTWAATLGEAYALREKGTELHTLGIQLDMDSWGTGNNSHMYLTKTQVRERMALLATPGHYQDANTLDDVGTYLAGQVNSVLSEFYTVKNGTVHNPIGEQFTYADTPPTVTSVGKKVVDNLPSVTRDVQQVTVNNINLGQDQEIQLHYQVHLKTEAQNFQPDFWYQVSGETSLTPTEKDAAVAFGMPSAKAAGTKLQVTKKWVDDIDRTKRPDQIQFGIGRKVANQLTEWRAVGQLTAAENWQKIITQGMQNGQSVWLPAYNNQGQAFDYHVLNEQTAGYVTQITQQDNQTTVTNCQYGLIVDKIAQGTTLPLKGATFTVSSSDGQQVMTVQAGQCQLLTPGDYTIQETQSPSGFQMANTTYHLTLTADGQWLSDGKAITATVPESDGDGVKDGFSIDQTLSHNASQTNVVKLTQNNPIKPFKLVVKKTDAQTTLPVSGAKFDLKALTGETLTLKANRNGTAFTVTHLIPGTYTLTERQAPQGYLPAEPVVMVISPDGRVQVTGGTKQWATKLTNGQTDNQIILQVPNRNQAVLPNTGGAGQLPYVMVAGGVLSVGLLLNSGYLYGQRRRQKND</sequence>
<evidence type="ECO:0000313" key="7">
    <source>
        <dbReference type="Proteomes" id="UP000321298"/>
    </source>
</evidence>
<feature type="transmembrane region" description="Helical" evidence="4">
    <location>
        <begin position="896"/>
        <end position="918"/>
    </location>
</feature>
<gene>
    <name evidence="6" type="ORF">FGL83_05710</name>
</gene>